<dbReference type="Proteomes" id="UP000677054">
    <property type="component" value="Unassembled WGS sequence"/>
</dbReference>
<evidence type="ECO:0000259" key="1">
    <source>
        <dbReference type="Pfam" id="PF12146"/>
    </source>
</evidence>
<dbReference type="PANTHER" id="PTHR12277:SF81">
    <property type="entry name" value="PROTEIN ABHD13"/>
    <property type="match status" value="1"/>
</dbReference>
<dbReference type="AlphaFoldDB" id="A0A7R9FNA9"/>
<dbReference type="OrthoDB" id="10249433at2759"/>
<dbReference type="GO" id="GO:0010008">
    <property type="term" value="C:endosome membrane"/>
    <property type="evidence" value="ECO:0007669"/>
    <property type="project" value="TreeGrafter"/>
</dbReference>
<dbReference type="EMBL" id="CAJPEV010002337">
    <property type="protein sequence ID" value="CAG0896569.1"/>
    <property type="molecule type" value="Genomic_DNA"/>
</dbReference>
<dbReference type="PANTHER" id="PTHR12277">
    <property type="entry name" value="ALPHA/BETA HYDROLASE DOMAIN-CONTAINING PROTEIN"/>
    <property type="match status" value="1"/>
</dbReference>
<sequence>MSLFGHLFNSVTSSIASAFVFHTPSPSYDLRSSTRDPNSRQEFFFNDEAESVFREDERSRLEAGLTHTSRGNRIVTMFVPCSTTVQKTIFFSHGNGEDLGRVAHFLLKLSDKFNCNVFSYDYSGFGRSTGKPSEDDLYADIKAAFEVLWTKYGVPEEKVVLYGKSLGTAPTAQLASKLKKLPGVILHSPLSSGLGMVLSGTWSMGPFPVAELVPLIDSPVLVIHGTQDEVIPLSHGKTVHERCRRAVRPLWVEGAGHLNVHDYSEYWQRVECFLAGELS</sequence>
<dbReference type="InterPro" id="IPR029058">
    <property type="entry name" value="AB_hydrolase_fold"/>
</dbReference>
<reference evidence="2" key="1">
    <citation type="submission" date="2020-11" db="EMBL/GenBank/DDBJ databases">
        <authorList>
            <person name="Tran Van P."/>
        </authorList>
    </citation>
    <scope>NUCLEOTIDE SEQUENCE</scope>
</reference>
<dbReference type="GO" id="GO:0008474">
    <property type="term" value="F:palmitoyl-(protein) hydrolase activity"/>
    <property type="evidence" value="ECO:0007669"/>
    <property type="project" value="TreeGrafter"/>
</dbReference>
<accession>A0A7R9FNA9</accession>
<dbReference type="GO" id="GO:0005886">
    <property type="term" value="C:plasma membrane"/>
    <property type="evidence" value="ECO:0007669"/>
    <property type="project" value="TreeGrafter"/>
</dbReference>
<dbReference type="EMBL" id="LR901854">
    <property type="protein sequence ID" value="CAD7249516.1"/>
    <property type="molecule type" value="Genomic_DNA"/>
</dbReference>
<dbReference type="Pfam" id="PF12146">
    <property type="entry name" value="Hydrolase_4"/>
    <property type="match status" value="1"/>
</dbReference>
<evidence type="ECO:0000313" key="3">
    <source>
        <dbReference type="Proteomes" id="UP000677054"/>
    </source>
</evidence>
<dbReference type="InterPro" id="IPR022742">
    <property type="entry name" value="Hydrolase_4"/>
</dbReference>
<keyword evidence="3" id="KW-1185">Reference proteome</keyword>
<protein>
    <recommendedName>
        <fullName evidence="1">Serine aminopeptidase S33 domain-containing protein</fullName>
    </recommendedName>
</protein>
<organism evidence="2">
    <name type="scientific">Darwinula stevensoni</name>
    <dbReference type="NCBI Taxonomy" id="69355"/>
    <lineage>
        <taxon>Eukaryota</taxon>
        <taxon>Metazoa</taxon>
        <taxon>Ecdysozoa</taxon>
        <taxon>Arthropoda</taxon>
        <taxon>Crustacea</taxon>
        <taxon>Oligostraca</taxon>
        <taxon>Ostracoda</taxon>
        <taxon>Podocopa</taxon>
        <taxon>Podocopida</taxon>
        <taxon>Darwinulocopina</taxon>
        <taxon>Darwinuloidea</taxon>
        <taxon>Darwinulidae</taxon>
        <taxon>Darwinula</taxon>
    </lineage>
</organism>
<dbReference type="SUPFAM" id="SSF53474">
    <property type="entry name" value="alpha/beta-Hydrolases"/>
    <property type="match status" value="1"/>
</dbReference>
<name>A0A7R9FNA9_9CRUS</name>
<proteinExistence type="predicted"/>
<dbReference type="Gene3D" id="3.40.50.1820">
    <property type="entry name" value="alpha/beta hydrolase"/>
    <property type="match status" value="1"/>
</dbReference>
<evidence type="ECO:0000313" key="2">
    <source>
        <dbReference type="EMBL" id="CAD7249516.1"/>
    </source>
</evidence>
<gene>
    <name evidence="2" type="ORF">DSTB1V02_LOCUS9311</name>
</gene>
<feature type="domain" description="Serine aminopeptidase S33" evidence="1">
    <location>
        <begin position="85"/>
        <end position="190"/>
    </location>
</feature>